<dbReference type="OrthoDB" id="3169849at2"/>
<dbReference type="KEGG" id="ccu:Ccur_08600"/>
<feature type="compositionally biased region" description="Basic and acidic residues" evidence="1">
    <location>
        <begin position="164"/>
        <end position="175"/>
    </location>
</feature>
<reference evidence="2 3" key="1">
    <citation type="journal article" date="2009" name="Stand. Genomic Sci.">
        <title>Complete genome sequence of Cryptobacterium curtum type strain (12-3).</title>
        <authorList>
            <person name="Mavrommatis K."/>
            <person name="Pukall R."/>
            <person name="Rohde C."/>
            <person name="Chen F."/>
            <person name="Sims D."/>
            <person name="Brettin T."/>
            <person name="Kuske C."/>
            <person name="Detter J.C."/>
            <person name="Han C."/>
            <person name="Lapidus A."/>
            <person name="Copeland A."/>
            <person name="Glavina Del Rio T."/>
            <person name="Nolan M."/>
            <person name="Lucas S."/>
            <person name="Tice H."/>
            <person name="Cheng J.F."/>
            <person name="Bruce D."/>
            <person name="Goodwin L."/>
            <person name="Pitluck S."/>
            <person name="Ovchinnikova G."/>
            <person name="Pati A."/>
            <person name="Ivanova N."/>
            <person name="Chen A."/>
            <person name="Palaniappan K."/>
            <person name="Chain P."/>
            <person name="D'haeseleer P."/>
            <person name="Goker M."/>
            <person name="Bristow J."/>
            <person name="Eisen J.A."/>
            <person name="Markowitz V."/>
            <person name="Hugenholtz P."/>
            <person name="Rohde M."/>
            <person name="Klenk H.P."/>
            <person name="Kyrpides N.C."/>
        </authorList>
    </citation>
    <scope>NUCLEOTIDE SEQUENCE [LARGE SCALE GENOMIC DNA]</scope>
    <source>
        <strain evidence="3">ATCC 700683 / DSM 15641 / 12-3</strain>
    </source>
</reference>
<organism evidence="2 3">
    <name type="scientific">Cryptobacterium curtum (strain ATCC 700683 / DSM 15641 / CCUG 43107 / 12-3)</name>
    <dbReference type="NCBI Taxonomy" id="469378"/>
    <lineage>
        <taxon>Bacteria</taxon>
        <taxon>Bacillati</taxon>
        <taxon>Actinomycetota</taxon>
        <taxon>Coriobacteriia</taxon>
        <taxon>Eggerthellales</taxon>
        <taxon>Eggerthellaceae</taxon>
        <taxon>Cryptobacterium</taxon>
    </lineage>
</organism>
<evidence type="ECO:0000313" key="2">
    <source>
        <dbReference type="EMBL" id="ACU94562.1"/>
    </source>
</evidence>
<dbReference type="RefSeq" id="WP_012803249.1">
    <property type="nucleotide sequence ID" value="NC_013170.1"/>
</dbReference>
<dbReference type="Proteomes" id="UP000000954">
    <property type="component" value="Chromosome"/>
</dbReference>
<dbReference type="STRING" id="469378.Ccur_08600"/>
<dbReference type="SUPFAM" id="SSF52540">
    <property type="entry name" value="P-loop containing nucleoside triphosphate hydrolases"/>
    <property type="match status" value="1"/>
</dbReference>
<name>C7MNS2_CRYCD</name>
<sequence length="556" mass="60679">MFGFNLNFGGSAGRRARSSAPSSSEAYLTQAERAREAGDGSLAAHLYLAAFEKAQEDSESPSRRVVEGLRQAWITACESNERSLAEHIFEKLQPYSTADEQRNRARQLQRMALDRLEEFGFTPEAAQGMADLLADDLIDADSIMQIGDMTLAVGGLTPSSSAAKESHATLEHAAAETDDESASSASSASGASAMDEAHTVKDTSHRQKQASDTSNAVRKKIPLPSAKKTSAVQSDEPQKESDTDGAGDSEERITFADLIGYDKAIAQMRRRGIGLSDDEAFGQLVDLLDSRHGVSGIPQIDTILVRAAAREDANQFMLALAGELAGPLVRMSMDMTPQGMPVLSVMASPEFRLRPHFGHASFEGPGVLMLEDVDDWGVPDLPSDIDPSITSMQLTRGAREVINFIRQAVENPAVAVIATASDITPLDGFFASLLDPIDEVSIGLPTRTERAAIWQHICTLHPSLRPIDREDLVTYSSHLTRIEIYEAARQSVEEAFRAGVRERRFVPVTRANVFEKLASYHPVESDEYRRLENAVIDSMQGEFERLDDLLDEEGGR</sequence>
<protein>
    <submittedName>
        <fullName evidence="2">Uncharacterized protein</fullName>
    </submittedName>
</protein>
<proteinExistence type="predicted"/>
<keyword evidence="3" id="KW-1185">Reference proteome</keyword>
<feature type="compositionally biased region" description="Basic and acidic residues" evidence="1">
    <location>
        <begin position="195"/>
        <end position="205"/>
    </location>
</feature>
<evidence type="ECO:0000256" key="1">
    <source>
        <dbReference type="SAM" id="MobiDB-lite"/>
    </source>
</evidence>
<dbReference type="eggNOG" id="COG0464">
    <property type="taxonomic scope" value="Bacteria"/>
</dbReference>
<accession>C7MNS2</accession>
<dbReference type="AlphaFoldDB" id="C7MNS2"/>
<feature type="compositionally biased region" description="Low complexity" evidence="1">
    <location>
        <begin position="182"/>
        <end position="194"/>
    </location>
</feature>
<dbReference type="EMBL" id="CP001682">
    <property type="protein sequence ID" value="ACU94562.1"/>
    <property type="molecule type" value="Genomic_DNA"/>
</dbReference>
<feature type="region of interest" description="Disordered" evidence="1">
    <location>
        <begin position="159"/>
        <end position="250"/>
    </location>
</feature>
<dbReference type="InterPro" id="IPR027417">
    <property type="entry name" value="P-loop_NTPase"/>
</dbReference>
<evidence type="ECO:0000313" key="3">
    <source>
        <dbReference type="Proteomes" id="UP000000954"/>
    </source>
</evidence>
<feature type="region of interest" description="Disordered" evidence="1">
    <location>
        <begin position="1"/>
        <end position="32"/>
    </location>
</feature>
<gene>
    <name evidence="2" type="ordered locus">Ccur_08600</name>
</gene>
<dbReference type="HOGENOM" id="CLU_529698_0_0_11"/>